<keyword evidence="1" id="KW-0472">Membrane</keyword>
<name>A0A3B0V7S0_9ZZZZ</name>
<feature type="transmembrane region" description="Helical" evidence="1">
    <location>
        <begin position="103"/>
        <end position="122"/>
    </location>
</feature>
<feature type="transmembrane region" description="Helical" evidence="1">
    <location>
        <begin position="696"/>
        <end position="720"/>
    </location>
</feature>
<proteinExistence type="predicted"/>
<feature type="non-terminal residue" evidence="2">
    <location>
        <position position="752"/>
    </location>
</feature>
<evidence type="ECO:0008006" key="3">
    <source>
        <dbReference type="Google" id="ProtNLM"/>
    </source>
</evidence>
<protein>
    <recommendedName>
        <fullName evidence="3">Tetratricopeptide repeat protein</fullName>
    </recommendedName>
</protein>
<keyword evidence="1" id="KW-0812">Transmembrane</keyword>
<sequence length="752" mass="84148">YVTRAHGESLAQLGQFVEAIEAYEETLALFDAEDERQLSQEIAPGAAPEAVTAVTDHSRIQIERAYTQLALGDAYVGLAEATREQPPPAMPEPISQLHKLRDLVVFLLSLPLLLYMSLYLGRRVWHPRFWPILLNLDWIVARLFVSGAHQYKQADRLLEQHGEPAEGVAADEKLAYLYLSLNDKQQAETLFRRLLDEAEAPLGSYRRLSVNLGLAQSLLSQAEPEAARHYAEATLPEIAQYEDDVLEARARVLLAEAHLGLSANDDNQAQAAILHFERALALYQPQNDAIRMTEIADRLQSIAQNELLDENQQEAARRVATAVSDFTYPIRYRHPATVIFRRAIFILLAIVIFVLPLYTITLDTGSLVSPAITFQGREFVLWPALIIEELDVTQVDLAAENLLDVPAVGNTAAPLQFRPAVADAGLAVNAVPATDTGVALQFGVYLVLGYVLLSTAVGIAALIFTPLHSLQRAGQGRVRLNKRGLTVAEKQMSWQNVNEMIVADLKLIREPLHDESAFALNSAEAQIVVPGNTARYATVRQRSTQFLPNSLPSQDWSYRLVRSRMGVWYIGTVAFLTILAFLGSRFPTLLNFDFPLTPYSVADVYPYFYLGLFVPPLWAFVLRPLQIRQHVYQHNRLAWWAGLAGLFLLLLRLGSLFFPWFTMPDIYPSLGILLMVGGATHAFWQTRIPRSQPLAYPAWVRFGSLFVALLTFVVMGTHLWREVSSYHFLIVGNSLRDRSLLETESETAVTLT</sequence>
<dbReference type="EMBL" id="UOEU01000622">
    <property type="protein sequence ID" value="VAW36353.1"/>
    <property type="molecule type" value="Genomic_DNA"/>
</dbReference>
<evidence type="ECO:0000313" key="2">
    <source>
        <dbReference type="EMBL" id="VAW36353.1"/>
    </source>
</evidence>
<gene>
    <name evidence="2" type="ORF">MNBD_CHLOROFLEXI01-1029</name>
</gene>
<feature type="transmembrane region" description="Helical" evidence="1">
    <location>
        <begin position="604"/>
        <end position="625"/>
    </location>
</feature>
<feature type="transmembrane region" description="Helical" evidence="1">
    <location>
        <begin position="339"/>
        <end position="360"/>
    </location>
</feature>
<feature type="transmembrane region" description="Helical" evidence="1">
    <location>
        <begin position="666"/>
        <end position="684"/>
    </location>
</feature>
<dbReference type="Gene3D" id="1.25.40.10">
    <property type="entry name" value="Tetratricopeptide repeat domain"/>
    <property type="match status" value="1"/>
</dbReference>
<feature type="transmembrane region" description="Helical" evidence="1">
    <location>
        <begin position="637"/>
        <end position="660"/>
    </location>
</feature>
<feature type="transmembrane region" description="Helical" evidence="1">
    <location>
        <begin position="442"/>
        <end position="464"/>
    </location>
</feature>
<dbReference type="AlphaFoldDB" id="A0A3B0V7S0"/>
<accession>A0A3B0V7S0</accession>
<organism evidence="2">
    <name type="scientific">hydrothermal vent metagenome</name>
    <dbReference type="NCBI Taxonomy" id="652676"/>
    <lineage>
        <taxon>unclassified sequences</taxon>
        <taxon>metagenomes</taxon>
        <taxon>ecological metagenomes</taxon>
    </lineage>
</organism>
<feature type="transmembrane region" description="Helical" evidence="1">
    <location>
        <begin position="566"/>
        <end position="584"/>
    </location>
</feature>
<reference evidence="2" key="1">
    <citation type="submission" date="2018-06" db="EMBL/GenBank/DDBJ databases">
        <authorList>
            <person name="Zhirakovskaya E."/>
        </authorList>
    </citation>
    <scope>NUCLEOTIDE SEQUENCE</scope>
</reference>
<dbReference type="InterPro" id="IPR011990">
    <property type="entry name" value="TPR-like_helical_dom_sf"/>
</dbReference>
<evidence type="ECO:0000256" key="1">
    <source>
        <dbReference type="SAM" id="Phobius"/>
    </source>
</evidence>
<feature type="non-terminal residue" evidence="2">
    <location>
        <position position="1"/>
    </location>
</feature>
<feature type="transmembrane region" description="Helical" evidence="1">
    <location>
        <begin position="128"/>
        <end position="145"/>
    </location>
</feature>
<keyword evidence="1" id="KW-1133">Transmembrane helix</keyword>
<dbReference type="SUPFAM" id="SSF48452">
    <property type="entry name" value="TPR-like"/>
    <property type="match status" value="1"/>
</dbReference>